<keyword evidence="2" id="KW-1185">Reference proteome</keyword>
<dbReference type="HOGENOM" id="CLU_1657618_0_0_7"/>
<protein>
    <submittedName>
        <fullName evidence="1">Uncharacterized protein</fullName>
    </submittedName>
</protein>
<dbReference type="Pfam" id="PF03683">
    <property type="entry name" value="UPF0175"/>
    <property type="match status" value="1"/>
</dbReference>
<sequence>MPTLEIDISKQMLDHLHMELGEFADTMKAMTALKMYELGRLSSHEAATLAGASRGEFLQLLHTHQIHPFEQVDDNGAPTRPVFELPDATVLRLAAMQMPAWQTRRLQELLAQQREGPLSMEEKSELTELLALHDLGLLLKSEAIAEAVRRGIREAGSEA</sequence>
<accession>W4MBE3</accession>
<name>W4MBE3_9BACT</name>
<dbReference type="Proteomes" id="UP000019140">
    <property type="component" value="Unassembled WGS sequence"/>
</dbReference>
<evidence type="ECO:0000313" key="2">
    <source>
        <dbReference type="Proteomes" id="UP000019140"/>
    </source>
</evidence>
<organism evidence="1 2">
    <name type="scientific">Candidatus Entotheonella gemina</name>
    <dbReference type="NCBI Taxonomy" id="1429439"/>
    <lineage>
        <taxon>Bacteria</taxon>
        <taxon>Pseudomonadati</taxon>
        <taxon>Nitrospinota/Tectimicrobiota group</taxon>
        <taxon>Candidatus Tectimicrobiota</taxon>
        <taxon>Candidatus Entotheonellia</taxon>
        <taxon>Candidatus Entotheonellales</taxon>
        <taxon>Candidatus Entotheonellaceae</taxon>
        <taxon>Candidatus Entotheonella</taxon>
    </lineage>
</organism>
<gene>
    <name evidence="1" type="ORF">ETSY2_10830</name>
</gene>
<dbReference type="AlphaFoldDB" id="W4MBE3"/>
<reference evidence="1 2" key="1">
    <citation type="journal article" date="2014" name="Nature">
        <title>An environmental bacterial taxon with a large and distinct metabolic repertoire.</title>
        <authorList>
            <person name="Wilson M.C."/>
            <person name="Mori T."/>
            <person name="Ruckert C."/>
            <person name="Uria A.R."/>
            <person name="Helf M.J."/>
            <person name="Takada K."/>
            <person name="Gernert C."/>
            <person name="Steffens U.A."/>
            <person name="Heycke N."/>
            <person name="Schmitt S."/>
            <person name="Rinke C."/>
            <person name="Helfrich E.J."/>
            <person name="Brachmann A.O."/>
            <person name="Gurgui C."/>
            <person name="Wakimoto T."/>
            <person name="Kracht M."/>
            <person name="Crusemann M."/>
            <person name="Hentschel U."/>
            <person name="Abe I."/>
            <person name="Matsunaga S."/>
            <person name="Kalinowski J."/>
            <person name="Takeyama H."/>
            <person name="Piel J."/>
        </authorList>
    </citation>
    <scope>NUCLEOTIDE SEQUENCE [LARGE SCALE GENOMIC DNA]</scope>
    <source>
        <strain evidence="2">TSY2</strain>
    </source>
</reference>
<dbReference type="InterPro" id="IPR005368">
    <property type="entry name" value="UPF0175"/>
</dbReference>
<dbReference type="EMBL" id="AZHX01000436">
    <property type="protein sequence ID" value="ETX07505.1"/>
    <property type="molecule type" value="Genomic_DNA"/>
</dbReference>
<comment type="caution">
    <text evidence="1">The sequence shown here is derived from an EMBL/GenBank/DDBJ whole genome shotgun (WGS) entry which is preliminary data.</text>
</comment>
<evidence type="ECO:0000313" key="1">
    <source>
        <dbReference type="EMBL" id="ETX07505.1"/>
    </source>
</evidence>
<proteinExistence type="predicted"/>